<dbReference type="Gene3D" id="3.40.630.30">
    <property type="match status" value="1"/>
</dbReference>
<dbReference type="InterPro" id="IPR000182">
    <property type="entry name" value="GNAT_dom"/>
</dbReference>
<sequence length="270" mass="30633">MTTDKSDLEHVERRQQEQMLKLVTKGFFNELVNYGVPKGDIVTIATHLLGHVSHQENQPSKQDHFYSRIFDVSNISDRWADEQLLQVDRSVVLRPLDDGLLDRVSEWLAEPGVRSSFVTPYPTTTAGPDGPAGTERLAAHFASAACRYFCIEYEGEPVGIIGAENLDEHARRLEMRKLVGHRELQGMGIGKRATFAFLYYAFKILAYEKVYIYSTDVNVRNLNLNSQFGFALEGVFLQELQGAAERLDILRMGLMRSRWVEIFEDGSAAR</sequence>
<keyword evidence="2" id="KW-0808">Transferase</keyword>
<dbReference type="EC" id="2.3.1.57" evidence="2"/>
<feature type="domain" description="N-acetyltransferase" evidence="1">
    <location>
        <begin position="91"/>
        <end position="257"/>
    </location>
</feature>
<comment type="caution">
    <text evidence="2">The sequence shown here is derived from an EMBL/GenBank/DDBJ whole genome shotgun (WGS) entry which is preliminary data.</text>
</comment>
<dbReference type="EMBL" id="PVNL01000097">
    <property type="protein sequence ID" value="PRQ05079.1"/>
    <property type="molecule type" value="Genomic_DNA"/>
</dbReference>
<accession>A0A2S9YJ00</accession>
<name>A0A2S9YJ00_9BACT</name>
<dbReference type="GO" id="GO:0004145">
    <property type="term" value="F:diamine N-acetyltransferase activity"/>
    <property type="evidence" value="ECO:0007669"/>
    <property type="project" value="UniProtKB-EC"/>
</dbReference>
<dbReference type="Pfam" id="PF00583">
    <property type="entry name" value="Acetyltransf_1"/>
    <property type="match status" value="1"/>
</dbReference>
<dbReference type="CDD" id="cd04301">
    <property type="entry name" value="NAT_SF"/>
    <property type="match status" value="1"/>
</dbReference>
<evidence type="ECO:0000259" key="1">
    <source>
        <dbReference type="PROSITE" id="PS51186"/>
    </source>
</evidence>
<dbReference type="RefSeq" id="WP_106091629.1">
    <property type="nucleotide sequence ID" value="NZ_PVNL01000097.1"/>
</dbReference>
<dbReference type="AlphaFoldDB" id="A0A2S9YJ00"/>
<dbReference type="InterPro" id="IPR016181">
    <property type="entry name" value="Acyl_CoA_acyltransferase"/>
</dbReference>
<keyword evidence="2" id="KW-0012">Acyltransferase</keyword>
<dbReference type="OrthoDB" id="9784707at2"/>
<gene>
    <name evidence="2" type="primary">speG</name>
    <name evidence="2" type="ORF">ENSA7_47080</name>
</gene>
<proteinExistence type="predicted"/>
<dbReference type="Proteomes" id="UP000238823">
    <property type="component" value="Unassembled WGS sequence"/>
</dbReference>
<protein>
    <submittedName>
        <fullName evidence="2">Spermidine N(1)-acetyltransferase</fullName>
        <ecNumber evidence="2">2.3.1.57</ecNumber>
    </submittedName>
</protein>
<evidence type="ECO:0000313" key="2">
    <source>
        <dbReference type="EMBL" id="PRQ05079.1"/>
    </source>
</evidence>
<reference evidence="2 3" key="1">
    <citation type="submission" date="2018-03" db="EMBL/GenBank/DDBJ databases">
        <title>Draft Genome Sequences of the Obligatory Marine Myxobacteria Enhygromyxa salina SWB007.</title>
        <authorList>
            <person name="Poehlein A."/>
            <person name="Moghaddam J.A."/>
            <person name="Harms H."/>
            <person name="Alanjari M."/>
            <person name="Koenig G.M."/>
            <person name="Daniel R."/>
            <person name="Schaeberle T.F."/>
        </authorList>
    </citation>
    <scope>NUCLEOTIDE SEQUENCE [LARGE SCALE GENOMIC DNA]</scope>
    <source>
        <strain evidence="2 3">SWB007</strain>
    </source>
</reference>
<dbReference type="PANTHER" id="PTHR43415:SF3">
    <property type="entry name" value="GNAT-FAMILY ACETYLTRANSFERASE"/>
    <property type="match status" value="1"/>
</dbReference>
<organism evidence="2 3">
    <name type="scientific">Enhygromyxa salina</name>
    <dbReference type="NCBI Taxonomy" id="215803"/>
    <lineage>
        <taxon>Bacteria</taxon>
        <taxon>Pseudomonadati</taxon>
        <taxon>Myxococcota</taxon>
        <taxon>Polyangia</taxon>
        <taxon>Nannocystales</taxon>
        <taxon>Nannocystaceae</taxon>
        <taxon>Enhygromyxa</taxon>
    </lineage>
</organism>
<dbReference type="SUPFAM" id="SSF55729">
    <property type="entry name" value="Acyl-CoA N-acyltransferases (Nat)"/>
    <property type="match status" value="1"/>
</dbReference>
<dbReference type="PANTHER" id="PTHR43415">
    <property type="entry name" value="SPERMIDINE N(1)-ACETYLTRANSFERASE"/>
    <property type="match status" value="1"/>
</dbReference>
<evidence type="ECO:0000313" key="3">
    <source>
        <dbReference type="Proteomes" id="UP000238823"/>
    </source>
</evidence>
<dbReference type="PROSITE" id="PS51186">
    <property type="entry name" value="GNAT"/>
    <property type="match status" value="1"/>
</dbReference>